<dbReference type="STRING" id="1470200.PL75_01130"/>
<dbReference type="PATRIC" id="fig|1470200.3.peg.1018"/>
<sequence>MKRLHIALAVKELEPAIEEYTKRLGAKPVSVADNAYALWRTDQVNLSISVRPEEAGQLRHLGFEDSEASEMSADYDAQGIMWERFTAEQQREEIFRYYPTADYPIENL</sequence>
<protein>
    <recommendedName>
        <fullName evidence="3">VOC domain-containing protein</fullName>
    </recommendedName>
</protein>
<evidence type="ECO:0000313" key="1">
    <source>
        <dbReference type="EMBL" id="KLT73584.1"/>
    </source>
</evidence>
<reference evidence="1 2" key="1">
    <citation type="submission" date="2014-11" db="EMBL/GenBank/DDBJ databases">
        <title>Genome of a novel goose pathogen.</title>
        <authorList>
            <person name="Hansen C.M."/>
            <person name="Hueffer K."/>
            <person name="Choi S.C."/>
        </authorList>
    </citation>
    <scope>NUCLEOTIDE SEQUENCE [LARGE SCALE GENOMIC DNA]</scope>
    <source>
        <strain evidence="1 2">KH1503</strain>
    </source>
</reference>
<dbReference type="RefSeq" id="WP_047760081.1">
    <property type="nucleotide sequence ID" value="NZ_CP091510.1"/>
</dbReference>
<name>A0A0J0YTZ5_9NEIS</name>
<dbReference type="Proteomes" id="UP000036027">
    <property type="component" value="Unassembled WGS sequence"/>
</dbReference>
<dbReference type="AlphaFoldDB" id="A0A0J0YTZ5"/>
<organism evidence="1 2">
    <name type="scientific">Neisseria arctica</name>
    <dbReference type="NCBI Taxonomy" id="1470200"/>
    <lineage>
        <taxon>Bacteria</taxon>
        <taxon>Pseudomonadati</taxon>
        <taxon>Pseudomonadota</taxon>
        <taxon>Betaproteobacteria</taxon>
        <taxon>Neisseriales</taxon>
        <taxon>Neisseriaceae</taxon>
        <taxon>Neisseria</taxon>
    </lineage>
</organism>
<dbReference type="OrthoDB" id="9789608at2"/>
<dbReference type="EMBL" id="JTDO01000002">
    <property type="protein sequence ID" value="KLT73584.1"/>
    <property type="molecule type" value="Genomic_DNA"/>
</dbReference>
<dbReference type="Gene3D" id="3.10.180.10">
    <property type="entry name" value="2,3-Dihydroxybiphenyl 1,2-Dioxygenase, domain 1"/>
    <property type="match status" value="1"/>
</dbReference>
<keyword evidence="2" id="KW-1185">Reference proteome</keyword>
<accession>A0A0J0YTZ5</accession>
<gene>
    <name evidence="1" type="ORF">PL75_01130</name>
</gene>
<dbReference type="InterPro" id="IPR029068">
    <property type="entry name" value="Glyas_Bleomycin-R_OHBP_Dase"/>
</dbReference>
<proteinExistence type="predicted"/>
<evidence type="ECO:0000313" key="2">
    <source>
        <dbReference type="Proteomes" id="UP000036027"/>
    </source>
</evidence>
<comment type="caution">
    <text evidence="1">The sequence shown here is derived from an EMBL/GenBank/DDBJ whole genome shotgun (WGS) entry which is preliminary data.</text>
</comment>
<dbReference type="SUPFAM" id="SSF54593">
    <property type="entry name" value="Glyoxalase/Bleomycin resistance protein/Dihydroxybiphenyl dioxygenase"/>
    <property type="match status" value="1"/>
</dbReference>
<evidence type="ECO:0008006" key="3">
    <source>
        <dbReference type="Google" id="ProtNLM"/>
    </source>
</evidence>